<evidence type="ECO:0000313" key="4">
    <source>
        <dbReference type="EMBL" id="RMO35372.1"/>
    </source>
</evidence>
<sequence length="327" mass="36246">MKHVKLGSQGLTVSRLGLGCMGMSQWYGEPDDVESVQTLQRAIDLGVNFFDSAEAYGPFTNETLIGKALKGIREKAVIATKFGFDLQDGKIVGVNSRPEHIVEVVNASLKRLDTDYIDVLYQHRLDPSIPIEEVVGLMGDLVHAGKVRFLGLCEVGVSTIERAHRTHPLSVVQSEYSLWERNIELDVLPVLRRLGIGLVSFCPLGRGFLTGTVERAEHYPPSDFRAQDPRLQGDNYDNNMSITKEIRTLATLQGMSPSQLAISWILAQGDDIVPIPGTKRRKYLEENCTAASVQLSPQTLHALDKITSDLPASGPRYNERMMAFVDR</sequence>
<dbReference type="Proteomes" id="UP000037836">
    <property type="component" value="Unassembled WGS sequence"/>
</dbReference>
<dbReference type="EMBL" id="LGLO01000048">
    <property type="protein sequence ID" value="KPC44593.1"/>
    <property type="molecule type" value="Genomic_DNA"/>
</dbReference>
<protein>
    <submittedName>
        <fullName evidence="3">Aldo/keto reductase</fullName>
    </submittedName>
</protein>
<dbReference type="RefSeq" id="WP_004655395.1">
    <property type="nucleotide sequence ID" value="NZ_LGLL01000012.1"/>
</dbReference>
<gene>
    <name evidence="3" type="ORF">AC496_0562</name>
    <name evidence="5" type="ORF">ALQ11_101986</name>
    <name evidence="4" type="ORF">ALQ41_102101</name>
</gene>
<dbReference type="GO" id="GO:0016491">
    <property type="term" value="F:oxidoreductase activity"/>
    <property type="evidence" value="ECO:0007669"/>
    <property type="project" value="UniProtKB-KW"/>
</dbReference>
<proteinExistence type="predicted"/>
<dbReference type="EMBL" id="RBQX01000276">
    <property type="protein sequence ID" value="RMQ10732.1"/>
    <property type="molecule type" value="Genomic_DNA"/>
</dbReference>
<organism evidence="5 7">
    <name type="scientific">Pseudomonas savastanoi pv. glycinea</name>
    <name type="common">Pseudomonas syringae pv. glycinea</name>
    <dbReference type="NCBI Taxonomy" id="318"/>
    <lineage>
        <taxon>Bacteria</taxon>
        <taxon>Pseudomonadati</taxon>
        <taxon>Pseudomonadota</taxon>
        <taxon>Gammaproteobacteria</taxon>
        <taxon>Pseudomonadales</taxon>
        <taxon>Pseudomonadaceae</taxon>
        <taxon>Pseudomonas</taxon>
    </lineage>
</organism>
<evidence type="ECO:0000313" key="3">
    <source>
        <dbReference type="EMBL" id="KPC44593.1"/>
    </source>
</evidence>
<dbReference type="Proteomes" id="UP000280599">
    <property type="component" value="Unassembled WGS sequence"/>
</dbReference>
<name>A0A0P9RN52_PSESG</name>
<dbReference type="AlphaFoldDB" id="A0A0P9RN52"/>
<dbReference type="Pfam" id="PF00248">
    <property type="entry name" value="Aldo_ket_red"/>
    <property type="match status" value="1"/>
</dbReference>
<reference evidence="7 8" key="3">
    <citation type="submission" date="2018-08" db="EMBL/GenBank/DDBJ databases">
        <title>Recombination of ecologically and evolutionarily significant loci maintains genetic cohesion in the Pseudomonas syringae species complex.</title>
        <authorList>
            <person name="Dillon M."/>
            <person name="Thakur S."/>
            <person name="Almeida R.N.D."/>
            <person name="Weir B.S."/>
            <person name="Guttman D.S."/>
        </authorList>
    </citation>
    <scope>NUCLEOTIDE SEQUENCE [LARGE SCALE GENOMIC DNA]</scope>
    <source>
        <strain evidence="5 7">ICMP 4182</strain>
        <strain evidence="4 8">ICMP 867</strain>
    </source>
</reference>
<dbReference type="Proteomes" id="UP000272471">
    <property type="component" value="Unassembled WGS sequence"/>
</dbReference>
<dbReference type="SUPFAM" id="SSF51430">
    <property type="entry name" value="NAD(P)-linked oxidoreductase"/>
    <property type="match status" value="1"/>
</dbReference>
<dbReference type="InterPro" id="IPR050791">
    <property type="entry name" value="Aldo-Keto_reductase"/>
</dbReference>
<keyword evidence="6" id="KW-1185">Reference proteome</keyword>
<evidence type="ECO:0000313" key="7">
    <source>
        <dbReference type="Proteomes" id="UP000272471"/>
    </source>
</evidence>
<evidence type="ECO:0000256" key="1">
    <source>
        <dbReference type="ARBA" id="ARBA00023002"/>
    </source>
</evidence>
<dbReference type="PANTHER" id="PTHR43625:SF40">
    <property type="entry name" value="ALDO-KETO REDUCTASE YAKC [NADP(+)]"/>
    <property type="match status" value="1"/>
</dbReference>
<dbReference type="PANTHER" id="PTHR43625">
    <property type="entry name" value="AFLATOXIN B1 ALDEHYDE REDUCTASE"/>
    <property type="match status" value="1"/>
</dbReference>
<evidence type="ECO:0000313" key="6">
    <source>
        <dbReference type="Proteomes" id="UP000037836"/>
    </source>
</evidence>
<feature type="domain" description="NADP-dependent oxidoreductase" evidence="2">
    <location>
        <begin position="15"/>
        <end position="306"/>
    </location>
</feature>
<dbReference type="GO" id="GO:0005737">
    <property type="term" value="C:cytoplasm"/>
    <property type="evidence" value="ECO:0007669"/>
    <property type="project" value="TreeGrafter"/>
</dbReference>
<evidence type="ECO:0000259" key="2">
    <source>
        <dbReference type="Pfam" id="PF00248"/>
    </source>
</evidence>
<reference evidence="3" key="1">
    <citation type="submission" date="2015-07" db="EMBL/GenBank/DDBJ databases">
        <authorList>
            <person name="O'Brien H.E."/>
            <person name="Thakur S."/>
            <person name="Gong Y."/>
            <person name="Wang P.W."/>
            <person name="Guttman D.S."/>
        </authorList>
    </citation>
    <scope>NUCLEOTIDE SEQUENCE</scope>
    <source>
        <strain evidence="3">BR1</strain>
    </source>
</reference>
<dbReference type="CDD" id="cd19076">
    <property type="entry name" value="AKR_AKR13A_13D"/>
    <property type="match status" value="1"/>
</dbReference>
<dbReference type="InterPro" id="IPR023210">
    <property type="entry name" value="NADP_OxRdtase_dom"/>
</dbReference>
<dbReference type="Gene3D" id="3.20.20.100">
    <property type="entry name" value="NADP-dependent oxidoreductase domain"/>
    <property type="match status" value="1"/>
</dbReference>
<dbReference type="InterPro" id="IPR036812">
    <property type="entry name" value="NAD(P)_OxRdtase_dom_sf"/>
</dbReference>
<dbReference type="EMBL" id="RBPT01000536">
    <property type="protein sequence ID" value="RMO35372.1"/>
    <property type="molecule type" value="Genomic_DNA"/>
</dbReference>
<evidence type="ECO:0000313" key="8">
    <source>
        <dbReference type="Proteomes" id="UP000280599"/>
    </source>
</evidence>
<accession>A0A0P9RN52</accession>
<reference evidence="3 6" key="2">
    <citation type="submission" date="2015-10" db="EMBL/GenBank/DDBJ databases">
        <title>Comparative genomics and high-throughput reverse genetic screens identify a new phytobacterial MAMP and an Arabidopsis receptor required for immune elicitation.</title>
        <authorList>
            <person name="Mott G.A."/>
            <person name="Thakur S."/>
            <person name="Wang P.W."/>
            <person name="Desveaux D."/>
            <person name="Guttman D.S."/>
        </authorList>
    </citation>
    <scope>NUCLEOTIDE SEQUENCE [LARGE SCALE GENOMIC DNA]</scope>
    <source>
        <strain evidence="3 6">BR1</strain>
    </source>
</reference>
<evidence type="ECO:0000313" key="5">
    <source>
        <dbReference type="EMBL" id="RMQ10732.1"/>
    </source>
</evidence>
<comment type="caution">
    <text evidence="5">The sequence shown here is derived from an EMBL/GenBank/DDBJ whole genome shotgun (WGS) entry which is preliminary data.</text>
</comment>
<keyword evidence="1" id="KW-0560">Oxidoreductase</keyword>